<comment type="similarity">
    <text evidence="4">Belongs to the SbcD family.</text>
</comment>
<proteinExistence type="inferred from homology"/>
<feature type="domain" description="Calcineurin-like phosphoesterase" evidence="5">
    <location>
        <begin position="16"/>
        <end position="224"/>
    </location>
</feature>
<dbReference type="GO" id="GO:0008408">
    <property type="term" value="F:3'-5' exonuclease activity"/>
    <property type="evidence" value="ECO:0007669"/>
    <property type="project" value="InterPro"/>
</dbReference>
<dbReference type="SUPFAM" id="SSF56300">
    <property type="entry name" value="Metallo-dependent phosphatases"/>
    <property type="match status" value="1"/>
</dbReference>
<dbReference type="GO" id="GO:0006260">
    <property type="term" value="P:DNA replication"/>
    <property type="evidence" value="ECO:0007669"/>
    <property type="project" value="UniProtKB-KW"/>
</dbReference>
<dbReference type="GO" id="GO:0004519">
    <property type="term" value="F:endonuclease activity"/>
    <property type="evidence" value="ECO:0007669"/>
    <property type="project" value="UniProtKB-KW"/>
</dbReference>
<accession>A0A7Z8YQ79</accession>
<dbReference type="GO" id="GO:0006310">
    <property type="term" value="P:DNA recombination"/>
    <property type="evidence" value="ECO:0007669"/>
    <property type="project" value="UniProtKB-KW"/>
</dbReference>
<protein>
    <recommendedName>
        <fullName evidence="4">Nuclease SbcCD subunit D</fullName>
    </recommendedName>
</protein>
<comment type="subunit">
    <text evidence="4">Heterodimer of SbcC and SbcD.</text>
</comment>
<comment type="function">
    <text evidence="4">SbcCD cleaves DNA hairpin structures. These structures can inhibit DNA replication and are intermediates in certain DNA recombination reactions. The complex acts as a 3'-&gt;5' double strand exonuclease that can open hairpins. It also has a 5' single-strand endonuclease activity.</text>
</comment>
<keyword evidence="3 4" id="KW-0269">Exonuclease</keyword>
<dbReference type="PANTHER" id="PTHR30337:SF0">
    <property type="entry name" value="NUCLEASE SBCCD SUBUNIT D"/>
    <property type="match status" value="1"/>
</dbReference>
<dbReference type="AlphaFoldDB" id="A0A7Z8YQ79"/>
<dbReference type="InterPro" id="IPR004593">
    <property type="entry name" value="SbcD"/>
</dbReference>
<keyword evidence="1 4" id="KW-0540">Nuclease</keyword>
<dbReference type="Proteomes" id="UP000270205">
    <property type="component" value="Unassembled WGS sequence"/>
</dbReference>
<gene>
    <name evidence="4 6" type="primary">sbcD</name>
    <name evidence="6" type="ORF">NCTC12929_01593</name>
</gene>
<reference evidence="6 7" key="1">
    <citation type="submission" date="2018-11" db="EMBL/GenBank/DDBJ databases">
        <authorList>
            <consortium name="Pathogen Informatics"/>
        </authorList>
    </citation>
    <scope>NUCLEOTIDE SEQUENCE [LARGE SCALE GENOMIC DNA]</scope>
    <source>
        <strain evidence="6 7">NCTC12929</strain>
    </source>
</reference>
<evidence type="ECO:0000313" key="6">
    <source>
        <dbReference type="EMBL" id="VDH04751.1"/>
    </source>
</evidence>
<dbReference type="InterPro" id="IPR050535">
    <property type="entry name" value="DNA_Repair-Maintenance_Comp"/>
</dbReference>
<keyword evidence="4" id="KW-0235">DNA replication</keyword>
<name>A0A7Z8YQ79_9FLAO</name>
<evidence type="ECO:0000256" key="3">
    <source>
        <dbReference type="ARBA" id="ARBA00022839"/>
    </source>
</evidence>
<dbReference type="NCBIfam" id="TIGR00619">
    <property type="entry name" value="sbcd"/>
    <property type="match status" value="1"/>
</dbReference>
<evidence type="ECO:0000313" key="7">
    <source>
        <dbReference type="Proteomes" id="UP000270205"/>
    </source>
</evidence>
<dbReference type="CDD" id="cd00840">
    <property type="entry name" value="MPP_Mre11_N"/>
    <property type="match status" value="1"/>
</dbReference>
<keyword evidence="2 4" id="KW-0378">Hydrolase</keyword>
<organism evidence="6 7">
    <name type="scientific">Bergeyella zoohelcum</name>
    <dbReference type="NCBI Taxonomy" id="1015"/>
    <lineage>
        <taxon>Bacteria</taxon>
        <taxon>Pseudomonadati</taxon>
        <taxon>Bacteroidota</taxon>
        <taxon>Flavobacteriia</taxon>
        <taxon>Flavobacteriales</taxon>
        <taxon>Weeksellaceae</taxon>
        <taxon>Bergeyella</taxon>
    </lineage>
</organism>
<evidence type="ECO:0000256" key="4">
    <source>
        <dbReference type="RuleBase" id="RU363069"/>
    </source>
</evidence>
<dbReference type="Pfam" id="PF00149">
    <property type="entry name" value="Metallophos"/>
    <property type="match status" value="1"/>
</dbReference>
<dbReference type="InterPro" id="IPR029052">
    <property type="entry name" value="Metallo-depent_PP-like"/>
</dbReference>
<dbReference type="EMBL" id="UYIV01000001">
    <property type="protein sequence ID" value="VDH04751.1"/>
    <property type="molecule type" value="Genomic_DNA"/>
</dbReference>
<sequence>MIHFFSLILDFSIVFMKILHTADWHLGKRLDRFSRLEEQVEVLGEIVKIADENAVDLVLIAGDLFDSFNPSIEATELFYKTLKQLTNNGKRPVIAIAGNHDAPDRIDAPYPLAYECGIILIGHPNALIPPLKLENFHISKTDEGFIEIQLNPYDYPVRILHTAYANEVRLKTYFGEEKSVKINELLKEKWTNIANTYCDEKGVNLLLTHLYMNRRNSEILEEPDGEKPLKIGNAEMIYTDCIPPQIQYTALGHLHGFHNIGTAEQPIVYSSSILAYSFSEAGQKKCVTIVDAKPHQPVDFQKIELTKGKPLARKSFNDIDQAIHWLSMNKNKLVELTIESETFLSSEDRKRIFETHNGIVHLIPKIKNRPAETTGYKEIELSKAPEELFVDFFKMKKGNQAPNEEIMALLKEIIHADES</sequence>
<dbReference type="InterPro" id="IPR041796">
    <property type="entry name" value="Mre11_N"/>
</dbReference>
<dbReference type="PANTHER" id="PTHR30337">
    <property type="entry name" value="COMPONENT OF ATP-DEPENDENT DSDNA EXONUCLEASE"/>
    <property type="match status" value="1"/>
</dbReference>
<evidence type="ECO:0000259" key="5">
    <source>
        <dbReference type="Pfam" id="PF00149"/>
    </source>
</evidence>
<evidence type="ECO:0000256" key="2">
    <source>
        <dbReference type="ARBA" id="ARBA00022801"/>
    </source>
</evidence>
<keyword evidence="4" id="KW-0233">DNA recombination</keyword>
<comment type="caution">
    <text evidence="6">The sequence shown here is derived from an EMBL/GenBank/DDBJ whole genome shotgun (WGS) entry which is preliminary data.</text>
</comment>
<dbReference type="Gene3D" id="3.60.21.10">
    <property type="match status" value="1"/>
</dbReference>
<dbReference type="InterPro" id="IPR004843">
    <property type="entry name" value="Calcineurin-like_PHP"/>
</dbReference>
<keyword evidence="4" id="KW-0255">Endonuclease</keyword>
<evidence type="ECO:0000256" key="1">
    <source>
        <dbReference type="ARBA" id="ARBA00022722"/>
    </source>
</evidence>